<dbReference type="STRING" id="1314782.A0A165PB10"/>
<dbReference type="SUPFAM" id="SSF53098">
    <property type="entry name" value="Ribonuclease H-like"/>
    <property type="match status" value="1"/>
</dbReference>
<dbReference type="Proteomes" id="UP000076761">
    <property type="component" value="Unassembled WGS sequence"/>
</dbReference>
<dbReference type="InterPro" id="IPR036397">
    <property type="entry name" value="RNaseH_sf"/>
</dbReference>
<protein>
    <submittedName>
        <fullName evidence="2">Piwi-domain-containing protein</fullName>
    </submittedName>
</protein>
<name>A0A165PB10_9AGAM</name>
<dbReference type="AlphaFoldDB" id="A0A165PB10"/>
<feature type="domain" description="Piwi" evidence="1">
    <location>
        <begin position="197"/>
        <end position="518"/>
    </location>
</feature>
<dbReference type="PROSITE" id="PS50822">
    <property type="entry name" value="PIWI"/>
    <property type="match status" value="1"/>
</dbReference>
<evidence type="ECO:0000259" key="1">
    <source>
        <dbReference type="PROSITE" id="PS50822"/>
    </source>
</evidence>
<sequence length="560" mass="63607">MIGIKTYIGNVYPLQFCHVAHAQLYKRSLPKWIQDEVISSSKTSPQERLKRIRQARLDLGYDNSPWIHESGLSIRPEPMSGIAARIIDPPTLHFHLPGHNSPRHSISPKNDTSWKGAWDVRARTFAVAGRIVNKVGLINFAGMKEQETQRFYRDLRSILHEHGIVIHDQNPFLQTQEPAGVDEEWLRHWVQYHPADLIIAILPTNAPDIYRTVKRFGDVEAGVVTQCVRHGKKFDNQYLNNLSLKINAKLGGVNNYASGLEIFQQKNVIVFGADVSRPAAGLQPAIASVVSSWDDYGCQYMAQISIQPPQQEIISDLQKMVYEAVRFYFSQRTKRELPLSKRLPGAILFYRDGVSEGEYAAIAKEEIGSIRRALQQVVVEISERFNLQPPPQIPKLTFIVVGKRHHIRFFPDILSPQDPMNAADQTGNCRPGLVVDRDVTNPTEYNFYLQSHAALRNSTSRSSHYIVILDAINISPDLLQSISYALCHVYARASRSVSRPAPVYYADLVCRRARFHFDTEVATHLDYASDASGDQPFNIEHWKSHFKDIHVGMKGMMYFV</sequence>
<dbReference type="EMBL" id="KV425615">
    <property type="protein sequence ID" value="KZT20779.1"/>
    <property type="molecule type" value="Genomic_DNA"/>
</dbReference>
<dbReference type="Gene3D" id="3.40.50.2300">
    <property type="match status" value="1"/>
</dbReference>
<gene>
    <name evidence="2" type="ORF">NEOLEDRAFT_1244993</name>
</gene>
<reference evidence="2 3" key="1">
    <citation type="journal article" date="2016" name="Mol. Biol. Evol.">
        <title>Comparative Genomics of Early-Diverging Mushroom-Forming Fungi Provides Insights into the Origins of Lignocellulose Decay Capabilities.</title>
        <authorList>
            <person name="Nagy L.G."/>
            <person name="Riley R."/>
            <person name="Tritt A."/>
            <person name="Adam C."/>
            <person name="Daum C."/>
            <person name="Floudas D."/>
            <person name="Sun H."/>
            <person name="Yadav J.S."/>
            <person name="Pangilinan J."/>
            <person name="Larsson K.H."/>
            <person name="Matsuura K."/>
            <person name="Barry K."/>
            <person name="Labutti K."/>
            <person name="Kuo R."/>
            <person name="Ohm R.A."/>
            <person name="Bhattacharya S.S."/>
            <person name="Shirouzu T."/>
            <person name="Yoshinaga Y."/>
            <person name="Martin F.M."/>
            <person name="Grigoriev I.V."/>
            <person name="Hibbett D.S."/>
        </authorList>
    </citation>
    <scope>NUCLEOTIDE SEQUENCE [LARGE SCALE GENOMIC DNA]</scope>
    <source>
        <strain evidence="2 3">HHB14362 ss-1</strain>
    </source>
</reference>
<dbReference type="OrthoDB" id="10252740at2759"/>
<organism evidence="2 3">
    <name type="scientific">Neolentinus lepideus HHB14362 ss-1</name>
    <dbReference type="NCBI Taxonomy" id="1314782"/>
    <lineage>
        <taxon>Eukaryota</taxon>
        <taxon>Fungi</taxon>
        <taxon>Dikarya</taxon>
        <taxon>Basidiomycota</taxon>
        <taxon>Agaricomycotina</taxon>
        <taxon>Agaricomycetes</taxon>
        <taxon>Gloeophyllales</taxon>
        <taxon>Gloeophyllaceae</taxon>
        <taxon>Neolentinus</taxon>
    </lineage>
</organism>
<dbReference type="InterPro" id="IPR003165">
    <property type="entry name" value="Piwi"/>
</dbReference>
<dbReference type="PANTHER" id="PTHR22891">
    <property type="entry name" value="EUKARYOTIC TRANSLATION INITIATION FACTOR 2C"/>
    <property type="match status" value="1"/>
</dbReference>
<dbReference type="InParanoid" id="A0A165PB10"/>
<accession>A0A165PB10</accession>
<proteinExistence type="predicted"/>
<dbReference type="Gene3D" id="3.30.420.10">
    <property type="entry name" value="Ribonuclease H-like superfamily/Ribonuclease H"/>
    <property type="match status" value="1"/>
</dbReference>
<dbReference type="GO" id="GO:0003676">
    <property type="term" value="F:nucleic acid binding"/>
    <property type="evidence" value="ECO:0007669"/>
    <property type="project" value="InterPro"/>
</dbReference>
<dbReference type="InterPro" id="IPR012337">
    <property type="entry name" value="RNaseH-like_sf"/>
</dbReference>
<keyword evidence="3" id="KW-1185">Reference proteome</keyword>
<evidence type="ECO:0000313" key="2">
    <source>
        <dbReference type="EMBL" id="KZT20779.1"/>
    </source>
</evidence>
<dbReference type="SMART" id="SM00950">
    <property type="entry name" value="Piwi"/>
    <property type="match status" value="1"/>
</dbReference>
<dbReference type="Pfam" id="PF02171">
    <property type="entry name" value="Piwi"/>
    <property type="match status" value="1"/>
</dbReference>
<evidence type="ECO:0000313" key="3">
    <source>
        <dbReference type="Proteomes" id="UP000076761"/>
    </source>
</evidence>